<organism evidence="4 5">
    <name type="scientific">Polypedilum vanderplanki</name>
    <name type="common">Sleeping chironomid midge</name>
    <dbReference type="NCBI Taxonomy" id="319348"/>
    <lineage>
        <taxon>Eukaryota</taxon>
        <taxon>Metazoa</taxon>
        <taxon>Ecdysozoa</taxon>
        <taxon>Arthropoda</taxon>
        <taxon>Hexapoda</taxon>
        <taxon>Insecta</taxon>
        <taxon>Pterygota</taxon>
        <taxon>Neoptera</taxon>
        <taxon>Endopterygota</taxon>
        <taxon>Diptera</taxon>
        <taxon>Nematocera</taxon>
        <taxon>Chironomoidea</taxon>
        <taxon>Chironomidae</taxon>
        <taxon>Chironominae</taxon>
        <taxon>Polypedilum</taxon>
        <taxon>Polypedilum</taxon>
    </lineage>
</organism>
<comment type="caution">
    <text evidence="4">The sequence shown here is derived from an EMBL/GenBank/DDBJ whole genome shotgun (WGS) entry which is preliminary data.</text>
</comment>
<dbReference type="AlphaFoldDB" id="A0A9J6BRM9"/>
<evidence type="ECO:0000313" key="5">
    <source>
        <dbReference type="Proteomes" id="UP001107558"/>
    </source>
</evidence>
<dbReference type="InterPro" id="IPR036291">
    <property type="entry name" value="NAD(P)-bd_dom_sf"/>
</dbReference>
<dbReference type="OrthoDB" id="1933717at2759"/>
<dbReference type="PANTHER" id="PTHR43115">
    <property type="entry name" value="DEHYDROGENASE/REDUCTASE SDR FAMILY MEMBER 11"/>
    <property type="match status" value="1"/>
</dbReference>
<accession>A0A9J6BRM9</accession>
<sequence>MYKWNGRVAIVTGASTPIGMAICKALVTHGLKVCAIAKKSGVAKLDALNTTFFDVKGKMLTYECDLTDEEQVKAVFRHIGEKYDGIDLLVNNANVMKKGLLLDQNNTNDMHYIMNTNVLALCIVTREAVKLMRQRTMERKDVAHIVNINSIFGHKIMATVPGTTPMNGLYPASKYASTAITECVRQELLFLDETVKVTSISPGLVESDIIHANAHDEILKLMPALKPDDVAGAVIFALGAKEGVEVHEIVIKPVGEYL</sequence>
<dbReference type="Proteomes" id="UP001107558">
    <property type="component" value="Chromosome 3"/>
</dbReference>
<dbReference type="FunFam" id="3.40.50.720:FF:000047">
    <property type="entry name" value="NADP-dependent L-serine/L-allo-threonine dehydrogenase"/>
    <property type="match status" value="1"/>
</dbReference>
<name>A0A9J6BRM9_POLVA</name>
<dbReference type="InterPro" id="IPR002347">
    <property type="entry name" value="SDR_fam"/>
</dbReference>
<dbReference type="Gene3D" id="3.40.50.720">
    <property type="entry name" value="NAD(P)-binding Rossmann-like Domain"/>
    <property type="match status" value="1"/>
</dbReference>
<evidence type="ECO:0000256" key="3">
    <source>
        <dbReference type="RuleBase" id="RU000363"/>
    </source>
</evidence>
<dbReference type="EMBL" id="JADBJN010000003">
    <property type="protein sequence ID" value="KAG5672099.1"/>
    <property type="molecule type" value="Genomic_DNA"/>
</dbReference>
<dbReference type="PRINTS" id="PR00080">
    <property type="entry name" value="SDRFAMILY"/>
</dbReference>
<dbReference type="PANTHER" id="PTHR43115:SF4">
    <property type="entry name" value="DEHYDROGENASE_REDUCTASE SDR FAMILY MEMBER 11"/>
    <property type="match status" value="1"/>
</dbReference>
<protein>
    <submittedName>
        <fullName evidence="4">Uncharacterized protein</fullName>
    </submittedName>
</protein>
<dbReference type="Pfam" id="PF00106">
    <property type="entry name" value="adh_short"/>
    <property type="match status" value="1"/>
</dbReference>
<gene>
    <name evidence="4" type="ORF">PVAND_002254</name>
</gene>
<dbReference type="SUPFAM" id="SSF51735">
    <property type="entry name" value="NAD(P)-binding Rossmann-fold domains"/>
    <property type="match status" value="1"/>
</dbReference>
<evidence type="ECO:0000256" key="2">
    <source>
        <dbReference type="ARBA" id="ARBA00023002"/>
    </source>
</evidence>
<evidence type="ECO:0000313" key="4">
    <source>
        <dbReference type="EMBL" id="KAG5672099.1"/>
    </source>
</evidence>
<proteinExistence type="inferred from homology"/>
<reference evidence="4" key="1">
    <citation type="submission" date="2021-03" db="EMBL/GenBank/DDBJ databases">
        <title>Chromosome level genome of the anhydrobiotic midge Polypedilum vanderplanki.</title>
        <authorList>
            <person name="Yoshida Y."/>
            <person name="Kikawada T."/>
            <person name="Gusev O."/>
        </authorList>
    </citation>
    <scope>NUCLEOTIDE SEQUENCE</scope>
    <source>
        <strain evidence="4">NIAS01</strain>
        <tissue evidence="4">Whole body or cell culture</tissue>
    </source>
</reference>
<dbReference type="PRINTS" id="PR00081">
    <property type="entry name" value="GDHRDH"/>
</dbReference>
<dbReference type="GO" id="GO:0016616">
    <property type="term" value="F:oxidoreductase activity, acting on the CH-OH group of donors, NAD or NADP as acceptor"/>
    <property type="evidence" value="ECO:0007669"/>
    <property type="project" value="UniProtKB-ARBA"/>
</dbReference>
<keyword evidence="2" id="KW-0560">Oxidoreductase</keyword>
<keyword evidence="5" id="KW-1185">Reference proteome</keyword>
<evidence type="ECO:0000256" key="1">
    <source>
        <dbReference type="ARBA" id="ARBA00006484"/>
    </source>
</evidence>
<comment type="similarity">
    <text evidence="1 3">Belongs to the short-chain dehydrogenases/reductases (SDR) family.</text>
</comment>